<dbReference type="Proteomes" id="UP000823201">
    <property type="component" value="Unassembled WGS sequence"/>
</dbReference>
<dbReference type="EMBL" id="JAFBEV010000008">
    <property type="protein sequence ID" value="MBM7657801.1"/>
    <property type="molecule type" value="Genomic_DNA"/>
</dbReference>
<evidence type="ECO:0000313" key="2">
    <source>
        <dbReference type="EMBL" id="MBM7657801.1"/>
    </source>
</evidence>
<comment type="caution">
    <text evidence="2">The sequence shown here is derived from an EMBL/GenBank/DDBJ whole genome shotgun (WGS) entry which is preliminary data.</text>
</comment>
<feature type="chain" id="PRO_5045327032" evidence="1">
    <location>
        <begin position="26"/>
        <end position="85"/>
    </location>
</feature>
<sequence length="85" mass="9724">MNKYIFYLRPPIRRHGSLVYFSVFAAPTLQHAARAFADYAHAAYCGFLQLAKHKSEVYFTQGQGDKAVELVYVVIEEISTRARQP</sequence>
<evidence type="ECO:0000313" key="3">
    <source>
        <dbReference type="Proteomes" id="UP000823201"/>
    </source>
</evidence>
<dbReference type="RefSeq" id="WP_205006118.1">
    <property type="nucleotide sequence ID" value="NZ_CBCRXA010000006.1"/>
</dbReference>
<accession>A0ABS2Q7N5</accession>
<keyword evidence="1" id="KW-0732">Signal</keyword>
<reference evidence="2 3" key="1">
    <citation type="submission" date="2021-01" db="EMBL/GenBank/DDBJ databases">
        <title>Genomic Encyclopedia of Type Strains, Phase IV (KMG-IV): sequencing the most valuable type-strain genomes for metagenomic binning, comparative biology and taxonomic classification.</title>
        <authorList>
            <person name="Goeker M."/>
        </authorList>
    </citation>
    <scope>NUCLEOTIDE SEQUENCE [LARGE SCALE GENOMIC DNA]</scope>
    <source>
        <strain evidence="2 3">DSM 100968</strain>
    </source>
</reference>
<proteinExistence type="predicted"/>
<name>A0ABS2Q7N5_9BACL</name>
<evidence type="ECO:0000256" key="1">
    <source>
        <dbReference type="SAM" id="SignalP"/>
    </source>
</evidence>
<feature type="signal peptide" evidence="1">
    <location>
        <begin position="1"/>
        <end position="25"/>
    </location>
</feature>
<keyword evidence="3" id="KW-1185">Reference proteome</keyword>
<protein>
    <submittedName>
        <fullName evidence="2">Uncharacterized protein</fullName>
    </submittedName>
</protein>
<gene>
    <name evidence="2" type="ORF">JOC27_001251</name>
</gene>
<organism evidence="2 3">
    <name type="scientific">Sporolactobacillus spathodeae</name>
    <dbReference type="NCBI Taxonomy" id="1465502"/>
    <lineage>
        <taxon>Bacteria</taxon>
        <taxon>Bacillati</taxon>
        <taxon>Bacillota</taxon>
        <taxon>Bacilli</taxon>
        <taxon>Bacillales</taxon>
        <taxon>Sporolactobacillaceae</taxon>
        <taxon>Sporolactobacillus</taxon>
    </lineage>
</organism>